<keyword evidence="5" id="KW-1185">Reference proteome</keyword>
<evidence type="ECO:0000313" key="5">
    <source>
        <dbReference type="Proteomes" id="UP000011571"/>
    </source>
</evidence>
<keyword evidence="2" id="KW-0812">Transmembrane</keyword>
<name>M0GXZ8_HALGM</name>
<protein>
    <recommendedName>
        <fullName evidence="3">Archaeal Type IV pilin N-terminal domain-containing protein</fullName>
    </recommendedName>
</protein>
<dbReference type="PANTHER" id="PTHR38138:SF1">
    <property type="entry name" value="ARCHAEAL TYPE IV PILIN N-TERMINAL DOMAIN-CONTAINING PROTEIN"/>
    <property type="match status" value="1"/>
</dbReference>
<comment type="caution">
    <text evidence="4">The sequence shown here is derived from an EMBL/GenBank/DDBJ whole genome shotgun (WGS) entry which is preliminary data.</text>
</comment>
<evidence type="ECO:0000259" key="3">
    <source>
        <dbReference type="Pfam" id="PF07790"/>
    </source>
</evidence>
<dbReference type="RefSeq" id="WP_004977652.1">
    <property type="nucleotide sequence ID" value="NZ_AOLJ01000026.1"/>
</dbReference>
<sequence>MKIRQLLADDGAVSPVIGVILMVAITVILAAVIGTFVLGLGGQTATAPQASFSFDFTDNDQSSTDNADVLSITHESGTAISSERLTFAVSGATAVDADESTSATLAIAGTSGDTSWDDLSSGTVSAGNTVTLDGGDFLYDLDGDSTSVAADGTNDDTSGGDSDEEALDLSGATVRIVWTSESGENSATIQTWTGPEA</sequence>
<evidence type="ECO:0000256" key="2">
    <source>
        <dbReference type="SAM" id="Phobius"/>
    </source>
</evidence>
<dbReference type="EMBL" id="AOLJ01000026">
    <property type="protein sequence ID" value="ELZ76438.1"/>
    <property type="molecule type" value="Genomic_DNA"/>
</dbReference>
<dbReference type="NCBIfam" id="TIGR02537">
    <property type="entry name" value="arch_flag_Nterm"/>
    <property type="match status" value="1"/>
</dbReference>
<feature type="domain" description="Archaeal Type IV pilin N-terminal" evidence="3">
    <location>
        <begin position="12"/>
        <end position="92"/>
    </location>
</feature>
<dbReference type="Pfam" id="PF07790">
    <property type="entry name" value="Pilin_N"/>
    <property type="match status" value="1"/>
</dbReference>
<organism evidence="4 5">
    <name type="scientific">Haloferax gibbonsii (strain ATCC 33959 / DSM 4427 / JCM 8863 / NBRC 102184 / NCIMB 2188 / Ma 2.38)</name>
    <dbReference type="NCBI Taxonomy" id="1227459"/>
    <lineage>
        <taxon>Archaea</taxon>
        <taxon>Methanobacteriati</taxon>
        <taxon>Methanobacteriota</taxon>
        <taxon>Stenosarchaea group</taxon>
        <taxon>Halobacteria</taxon>
        <taxon>Halobacteriales</taxon>
        <taxon>Haloferacaceae</taxon>
        <taxon>Haloferax</taxon>
    </lineage>
</organism>
<dbReference type="InterPro" id="IPR013373">
    <property type="entry name" value="Flagellin/pilin_N_arc"/>
</dbReference>
<dbReference type="PANTHER" id="PTHR38138">
    <property type="entry name" value="VNG6441H"/>
    <property type="match status" value="1"/>
</dbReference>
<reference evidence="4 5" key="1">
    <citation type="journal article" date="2014" name="PLoS Genet.">
        <title>Phylogenetically driven sequencing of extremely halophilic archaea reveals strategies for static and dynamic osmo-response.</title>
        <authorList>
            <person name="Becker E.A."/>
            <person name="Seitzer P.M."/>
            <person name="Tritt A."/>
            <person name="Larsen D."/>
            <person name="Krusor M."/>
            <person name="Yao A.I."/>
            <person name="Wu D."/>
            <person name="Madern D."/>
            <person name="Eisen J.A."/>
            <person name="Darling A.E."/>
            <person name="Facciotti M.T."/>
        </authorList>
    </citation>
    <scope>NUCLEOTIDE SEQUENCE [LARGE SCALE GENOMIC DNA]</scope>
    <source>
        <strain evidence="5">ATCC 33959 / DSM 4427 / JCM 8863 / NBRC 102184 / NCIMB 2188 / Ma 2.38</strain>
    </source>
</reference>
<gene>
    <name evidence="4" type="ORF">C454_17954</name>
</gene>
<evidence type="ECO:0000256" key="1">
    <source>
        <dbReference type="SAM" id="MobiDB-lite"/>
    </source>
</evidence>
<keyword evidence="2" id="KW-1133">Transmembrane helix</keyword>
<keyword evidence="2" id="KW-0472">Membrane</keyword>
<proteinExistence type="predicted"/>
<dbReference type="InterPro" id="IPR012859">
    <property type="entry name" value="Pilin_N_archaeal"/>
</dbReference>
<dbReference type="PATRIC" id="fig|1227459.3.peg.3559"/>
<dbReference type="AlphaFoldDB" id="M0GXZ8"/>
<feature type="compositionally biased region" description="Low complexity" evidence="1">
    <location>
        <begin position="149"/>
        <end position="160"/>
    </location>
</feature>
<feature type="transmembrane region" description="Helical" evidence="2">
    <location>
        <begin position="12"/>
        <end position="40"/>
    </location>
</feature>
<evidence type="ECO:0000313" key="4">
    <source>
        <dbReference type="EMBL" id="ELZ76438.1"/>
    </source>
</evidence>
<accession>M0GXZ8</accession>
<feature type="region of interest" description="Disordered" evidence="1">
    <location>
        <begin position="148"/>
        <end position="167"/>
    </location>
</feature>
<dbReference type="Proteomes" id="UP000011571">
    <property type="component" value="Unassembled WGS sequence"/>
</dbReference>